<feature type="transmembrane region" description="Helical" evidence="1">
    <location>
        <begin position="40"/>
        <end position="58"/>
    </location>
</feature>
<evidence type="ECO:0000256" key="1">
    <source>
        <dbReference type="SAM" id="Phobius"/>
    </source>
</evidence>
<keyword evidence="1" id="KW-0812">Transmembrane</keyword>
<keyword evidence="3" id="KW-1185">Reference proteome</keyword>
<feature type="transmembrane region" description="Helical" evidence="1">
    <location>
        <begin position="15"/>
        <end position="34"/>
    </location>
</feature>
<keyword evidence="1" id="KW-1133">Transmembrane helix</keyword>
<protein>
    <submittedName>
        <fullName evidence="2">Uncharacterized protein</fullName>
    </submittedName>
</protein>
<dbReference type="RefSeq" id="WP_206294823.1">
    <property type="nucleotide sequence ID" value="NZ_CP063458.1"/>
</dbReference>
<evidence type="ECO:0000313" key="3">
    <source>
        <dbReference type="Proteomes" id="UP000593765"/>
    </source>
</evidence>
<dbReference type="Proteomes" id="UP000593765">
    <property type="component" value="Chromosome"/>
</dbReference>
<organism evidence="2 3">
    <name type="scientific">Humisphaera borealis</name>
    <dbReference type="NCBI Taxonomy" id="2807512"/>
    <lineage>
        <taxon>Bacteria</taxon>
        <taxon>Pseudomonadati</taxon>
        <taxon>Planctomycetota</taxon>
        <taxon>Phycisphaerae</taxon>
        <taxon>Tepidisphaerales</taxon>
        <taxon>Tepidisphaeraceae</taxon>
        <taxon>Humisphaera</taxon>
    </lineage>
</organism>
<feature type="transmembrane region" description="Helical" evidence="1">
    <location>
        <begin position="70"/>
        <end position="89"/>
    </location>
</feature>
<proteinExistence type="predicted"/>
<dbReference type="AlphaFoldDB" id="A0A7M2X1G7"/>
<name>A0A7M2X1G7_9BACT</name>
<dbReference type="EMBL" id="CP063458">
    <property type="protein sequence ID" value="QOV91525.1"/>
    <property type="molecule type" value="Genomic_DNA"/>
</dbReference>
<gene>
    <name evidence="2" type="ORF">IPV69_09270</name>
</gene>
<sequence>MPGTQSQARVAPRRVSSFAMFGGILSGAAVAMYSGDWACSAIGAGVIGAVMTGLAAWMTRNPLRPRSRRMLMRVGAVALIIAAVQTILVRDALRRGAFRDAFGVDPPAALQDLYVERFYAGGPGDMMTLMRFKVDPQIVRQLVATSRSEENSSYNAYLAGTMSWKQLWDSTFAVASTRKVEWWLDAPPLAQPKLHTVGTSSVAPTGGGPIRSTRIVWDDSTGETFVLMTSG</sequence>
<reference evidence="2 3" key="1">
    <citation type="submission" date="2020-10" db="EMBL/GenBank/DDBJ databases">
        <title>Wide distribution of Phycisphaera-like planctomycetes from WD2101 soil group in peatlands and genome analysis of the first cultivated representative.</title>
        <authorList>
            <person name="Dedysh S.N."/>
            <person name="Beletsky A.V."/>
            <person name="Ivanova A."/>
            <person name="Kulichevskaya I.S."/>
            <person name="Suzina N.E."/>
            <person name="Philippov D.A."/>
            <person name="Rakitin A.L."/>
            <person name="Mardanov A.V."/>
            <person name="Ravin N.V."/>
        </authorList>
    </citation>
    <scope>NUCLEOTIDE SEQUENCE [LARGE SCALE GENOMIC DNA]</scope>
    <source>
        <strain evidence="2 3">M1803</strain>
    </source>
</reference>
<dbReference type="KEGG" id="hbs:IPV69_09270"/>
<evidence type="ECO:0000313" key="2">
    <source>
        <dbReference type="EMBL" id="QOV91525.1"/>
    </source>
</evidence>
<keyword evidence="1" id="KW-0472">Membrane</keyword>
<accession>A0A7M2X1G7</accession>